<dbReference type="EMBL" id="CADCXU010011002">
    <property type="protein sequence ID" value="CAB0001503.1"/>
    <property type="molecule type" value="Genomic_DNA"/>
</dbReference>
<sequence length="69" mass="7571">AGRFPPSPIGARSAASAQVSRRRLSIAEGQLCGGRWLPVSTLLRLPSPRRRAKSTQQSSSLRDLRCLWV</sequence>
<dbReference type="AlphaFoldDB" id="A0A6H5GEF3"/>
<name>A0A6H5GEF3_9HEMI</name>
<accession>A0A6H5GEF3</accession>
<protein>
    <submittedName>
        <fullName evidence="1">Uncharacterized protein</fullName>
    </submittedName>
</protein>
<keyword evidence="2" id="KW-1185">Reference proteome</keyword>
<gene>
    <name evidence="1" type="ORF">NTEN_LOCUS7290</name>
</gene>
<feature type="non-terminal residue" evidence="1">
    <location>
        <position position="1"/>
    </location>
</feature>
<evidence type="ECO:0000313" key="1">
    <source>
        <dbReference type="EMBL" id="CAB0001503.1"/>
    </source>
</evidence>
<reference evidence="1 2" key="1">
    <citation type="submission" date="2020-02" db="EMBL/GenBank/DDBJ databases">
        <authorList>
            <person name="Ferguson B K."/>
        </authorList>
    </citation>
    <scope>NUCLEOTIDE SEQUENCE [LARGE SCALE GENOMIC DNA]</scope>
</reference>
<proteinExistence type="predicted"/>
<dbReference type="Proteomes" id="UP000479000">
    <property type="component" value="Unassembled WGS sequence"/>
</dbReference>
<organism evidence="1 2">
    <name type="scientific">Nesidiocoris tenuis</name>
    <dbReference type="NCBI Taxonomy" id="355587"/>
    <lineage>
        <taxon>Eukaryota</taxon>
        <taxon>Metazoa</taxon>
        <taxon>Ecdysozoa</taxon>
        <taxon>Arthropoda</taxon>
        <taxon>Hexapoda</taxon>
        <taxon>Insecta</taxon>
        <taxon>Pterygota</taxon>
        <taxon>Neoptera</taxon>
        <taxon>Paraneoptera</taxon>
        <taxon>Hemiptera</taxon>
        <taxon>Heteroptera</taxon>
        <taxon>Panheteroptera</taxon>
        <taxon>Cimicomorpha</taxon>
        <taxon>Miridae</taxon>
        <taxon>Dicyphina</taxon>
        <taxon>Nesidiocoris</taxon>
    </lineage>
</organism>
<evidence type="ECO:0000313" key="2">
    <source>
        <dbReference type="Proteomes" id="UP000479000"/>
    </source>
</evidence>